<dbReference type="AlphaFoldDB" id="A0A0A8H9T7"/>
<dbReference type="OrthoDB" id="5362888at2"/>
<dbReference type="RefSeq" id="WP_039663153.1">
    <property type="nucleotide sequence ID" value="NZ_CP007772.1"/>
</dbReference>
<evidence type="ECO:0000313" key="1">
    <source>
        <dbReference type="EMBL" id="AJC90405.1"/>
    </source>
</evidence>
<organism evidence="1 2">
    <name type="scientific">Campylobacter subantarcticus LMG 24374</name>
    <dbReference type="NCBI Taxonomy" id="1388751"/>
    <lineage>
        <taxon>Bacteria</taxon>
        <taxon>Pseudomonadati</taxon>
        <taxon>Campylobacterota</taxon>
        <taxon>Epsilonproteobacteria</taxon>
        <taxon>Campylobacterales</taxon>
        <taxon>Campylobacteraceae</taxon>
        <taxon>Campylobacter</taxon>
    </lineage>
</organism>
<dbReference type="HOGENOM" id="CLU_142106_0_0_7"/>
<name>A0A0A8H9T7_9BACT</name>
<protein>
    <submittedName>
        <fullName evidence="1">Uncharacterized protein</fullName>
    </submittedName>
</protein>
<dbReference type="EMBL" id="CP007772">
    <property type="protein sequence ID" value="AJC90405.1"/>
    <property type="molecule type" value="Genomic_DNA"/>
</dbReference>
<dbReference type="KEGG" id="csm:CSUB8521_0534"/>
<proteinExistence type="predicted"/>
<sequence length="150" mass="18021">MKIKTSHYIINELADFKHHKPLKLLFQYKEFLNLFNHNHQQMITKLFIKNNILIILVKHHVAYMELNHDNTKKMIKSLIKNYTLAKPMNNFAKVENIKILNDKNFISKNNTISEHKKTYLELSNGNFKNHFENPILYNKFEELRKLIKNA</sequence>
<dbReference type="Proteomes" id="UP000031135">
    <property type="component" value="Chromosome"/>
</dbReference>
<gene>
    <name evidence="1" type="ORF">CSUB8521_0534</name>
</gene>
<reference evidence="1 2" key="1">
    <citation type="journal article" date="2014" name="Genome Biol. Evol.">
        <title>Comparative Genomics of the Campylobacter lari Group.</title>
        <authorList>
            <person name="Miller W.G."/>
            <person name="Yee E."/>
            <person name="Chapman M.H."/>
            <person name="Smith T.P."/>
            <person name="Bono J.L."/>
            <person name="Huynh S."/>
            <person name="Parker C.T."/>
            <person name="Vandamme P."/>
            <person name="Luong K."/>
            <person name="Korlach J."/>
        </authorList>
    </citation>
    <scope>NUCLEOTIDE SEQUENCE [LARGE SCALE GENOMIC DNA]</scope>
    <source>
        <strain evidence="1 2">LMG 24374</strain>
    </source>
</reference>
<evidence type="ECO:0000313" key="2">
    <source>
        <dbReference type="Proteomes" id="UP000031135"/>
    </source>
</evidence>
<accession>A0A0A8H9T7</accession>